<comment type="caution">
    <text evidence="2">The sequence shown here is derived from an EMBL/GenBank/DDBJ whole genome shotgun (WGS) entry which is preliminary data.</text>
</comment>
<dbReference type="Proteomes" id="UP000027178">
    <property type="component" value="Unassembled WGS sequence"/>
</dbReference>
<organism evidence="2 3">
    <name type="scientific">Kitasatospora cheerisanensis KCTC 2395</name>
    <dbReference type="NCBI Taxonomy" id="1348663"/>
    <lineage>
        <taxon>Bacteria</taxon>
        <taxon>Bacillati</taxon>
        <taxon>Actinomycetota</taxon>
        <taxon>Actinomycetes</taxon>
        <taxon>Kitasatosporales</taxon>
        <taxon>Streptomycetaceae</taxon>
        <taxon>Kitasatospora</taxon>
    </lineage>
</organism>
<evidence type="ECO:0000313" key="2">
    <source>
        <dbReference type="EMBL" id="KDN87481.1"/>
    </source>
</evidence>
<dbReference type="EMBL" id="JNBY01000034">
    <property type="protein sequence ID" value="KDN87481.1"/>
    <property type="molecule type" value="Genomic_DNA"/>
</dbReference>
<name>A0A066ZAZ1_9ACTN</name>
<dbReference type="HOGENOM" id="CLU_169570_0_0_11"/>
<dbReference type="eggNOG" id="ENOG5033GT0">
    <property type="taxonomic scope" value="Bacteria"/>
</dbReference>
<gene>
    <name evidence="2" type="ORF">KCH_07450</name>
</gene>
<feature type="region of interest" description="Disordered" evidence="1">
    <location>
        <begin position="1"/>
        <end position="22"/>
    </location>
</feature>
<dbReference type="AlphaFoldDB" id="A0A066ZAZ1"/>
<dbReference type="PATRIC" id="fig|1348663.4.peg.711"/>
<proteinExistence type="predicted"/>
<accession>A0A066ZAZ1</accession>
<reference evidence="2 3" key="1">
    <citation type="submission" date="2014-05" db="EMBL/GenBank/DDBJ databases">
        <title>Draft Genome Sequence of Kitasatospora cheerisanensis KCTC 2395.</title>
        <authorList>
            <person name="Nam D.H."/>
        </authorList>
    </citation>
    <scope>NUCLEOTIDE SEQUENCE [LARGE SCALE GENOMIC DNA]</scope>
    <source>
        <strain evidence="2 3">KCTC 2395</strain>
    </source>
</reference>
<evidence type="ECO:0000256" key="1">
    <source>
        <dbReference type="SAM" id="MobiDB-lite"/>
    </source>
</evidence>
<sequence length="73" mass="8280">MRKSEAVHRHLPTSPFKPRVEPPRKEFAVGDRVTHDTYGLGRTIAVEGDTAVLVDFGTRQERITQPFTGMFKL</sequence>
<dbReference type="RefSeq" id="WP_035858832.1">
    <property type="nucleotide sequence ID" value="NZ_KK853997.1"/>
</dbReference>
<protein>
    <submittedName>
        <fullName evidence="2">Uncharacterized protein</fullName>
    </submittedName>
</protein>
<evidence type="ECO:0000313" key="3">
    <source>
        <dbReference type="Proteomes" id="UP000027178"/>
    </source>
</evidence>
<dbReference type="OrthoDB" id="4868979at2"/>
<keyword evidence="3" id="KW-1185">Reference proteome</keyword>